<protein>
    <recommendedName>
        <fullName evidence="2">SOCS box domain-containing protein</fullName>
    </recommendedName>
</protein>
<evidence type="ECO:0000256" key="1">
    <source>
        <dbReference type="SAM" id="MobiDB-lite"/>
    </source>
</evidence>
<reference evidence="3 4" key="1">
    <citation type="submission" date="2020-04" db="EMBL/GenBank/DDBJ databases">
        <authorList>
            <person name="Alioto T."/>
            <person name="Alioto T."/>
            <person name="Gomez Garrido J."/>
        </authorList>
    </citation>
    <scope>NUCLEOTIDE SEQUENCE [LARGE SCALE GENOMIC DNA]</scope>
</reference>
<dbReference type="EMBL" id="CADEPI010000003">
    <property type="protein sequence ID" value="CAB3360472.1"/>
    <property type="molecule type" value="Genomic_DNA"/>
</dbReference>
<dbReference type="SUPFAM" id="SSF158235">
    <property type="entry name" value="SOCS box-like"/>
    <property type="match status" value="1"/>
</dbReference>
<dbReference type="PROSITE" id="PS50225">
    <property type="entry name" value="SOCS"/>
    <property type="match status" value="1"/>
</dbReference>
<evidence type="ECO:0000313" key="3">
    <source>
        <dbReference type="EMBL" id="CAB3360472.1"/>
    </source>
</evidence>
<dbReference type="InterPro" id="IPR036036">
    <property type="entry name" value="SOCS_box-like_dom_sf"/>
</dbReference>
<dbReference type="SMART" id="SM00969">
    <property type="entry name" value="SOCS_box"/>
    <property type="match status" value="1"/>
</dbReference>
<organism evidence="3 4">
    <name type="scientific">Cloeon dipterum</name>
    <dbReference type="NCBI Taxonomy" id="197152"/>
    <lineage>
        <taxon>Eukaryota</taxon>
        <taxon>Metazoa</taxon>
        <taxon>Ecdysozoa</taxon>
        <taxon>Arthropoda</taxon>
        <taxon>Hexapoda</taxon>
        <taxon>Insecta</taxon>
        <taxon>Pterygota</taxon>
        <taxon>Palaeoptera</taxon>
        <taxon>Ephemeroptera</taxon>
        <taxon>Pisciforma</taxon>
        <taxon>Baetidae</taxon>
        <taxon>Cloeon</taxon>
    </lineage>
</organism>
<accession>A0A8S1BM91</accession>
<comment type="caution">
    <text evidence="3">The sequence shown here is derived from an EMBL/GenBank/DDBJ whole genome shotgun (WGS) entry which is preliminary data.</text>
</comment>
<dbReference type="AlphaFoldDB" id="A0A8S1BM91"/>
<feature type="region of interest" description="Disordered" evidence="1">
    <location>
        <begin position="34"/>
        <end position="56"/>
    </location>
</feature>
<name>A0A8S1BM91_9INSE</name>
<evidence type="ECO:0000259" key="2">
    <source>
        <dbReference type="PROSITE" id="PS50225"/>
    </source>
</evidence>
<dbReference type="Proteomes" id="UP000494165">
    <property type="component" value="Unassembled WGS sequence"/>
</dbReference>
<gene>
    <name evidence="3" type="ORF">CLODIP_2_CD08771</name>
</gene>
<proteinExistence type="predicted"/>
<dbReference type="InterPro" id="IPR001496">
    <property type="entry name" value="SOCS_box"/>
</dbReference>
<dbReference type="GO" id="GO:0035556">
    <property type="term" value="P:intracellular signal transduction"/>
    <property type="evidence" value="ECO:0007669"/>
    <property type="project" value="InterPro"/>
</dbReference>
<sequence length="411" mass="47297">MPPIRIPRPARIFYRPVAIDLSCIPSSAVPIPRERNHESVSSAEMREDPFEGPDKARKWRNNHNVSCKETDNDLSLLFKKFLYELESGRSIIPAADRLLIFLRGAGRRKHLKCGLHLVTHGLAHVPDEQIPVLLLRLIADKGTPARLRCPEDFVVSIIEAMANQGVSLHYLYYMGGTLLDSSRNRYLMSSVMANVRQVGRLLLERDTTVEQLVKAPNGTQRCADGSGHAPVSFCLWHFQFYTDPPRHLLEWVELLTLHGAKFVLQQENNINLDKSVPHYLVEQLIVPETRCVGTALKLLHVYRELGGKMWRKQLVRQQRLDAHDYLRLERPEMNREAEVVHTMMQEPRTLMSMCRGVIRTAVGRPFWREAPKLGLPAVLAQYLTHWNYDDEFMREYGVRMTEVPIIAETNE</sequence>
<feature type="domain" description="SOCS box" evidence="2">
    <location>
        <begin position="346"/>
        <end position="389"/>
    </location>
</feature>
<evidence type="ECO:0000313" key="4">
    <source>
        <dbReference type="Proteomes" id="UP000494165"/>
    </source>
</evidence>
<dbReference type="Pfam" id="PF07525">
    <property type="entry name" value="SOCS_box"/>
    <property type="match status" value="1"/>
</dbReference>
<keyword evidence="4" id="KW-1185">Reference proteome</keyword>
<dbReference type="Gene3D" id="1.10.750.20">
    <property type="entry name" value="SOCS box"/>
    <property type="match status" value="1"/>
</dbReference>